<dbReference type="Pfam" id="PF00098">
    <property type="entry name" value="zf-CCHC"/>
    <property type="match status" value="1"/>
</dbReference>
<keyword evidence="1" id="KW-0863">Zinc-finger</keyword>
<dbReference type="GO" id="GO:0003676">
    <property type="term" value="F:nucleic acid binding"/>
    <property type="evidence" value="ECO:0007669"/>
    <property type="project" value="InterPro"/>
</dbReference>
<dbReference type="AlphaFoldDB" id="A0A699TSW9"/>
<dbReference type="PROSITE" id="PS50158">
    <property type="entry name" value="ZF_CCHC"/>
    <property type="match status" value="1"/>
</dbReference>
<evidence type="ECO:0000256" key="1">
    <source>
        <dbReference type="PROSITE-ProRule" id="PRU00047"/>
    </source>
</evidence>
<dbReference type="InterPro" id="IPR036875">
    <property type="entry name" value="Znf_CCHC_sf"/>
</dbReference>
<feature type="domain" description="CCHC-type" evidence="3">
    <location>
        <begin position="158"/>
        <end position="172"/>
    </location>
</feature>
<dbReference type="InterPro" id="IPR001878">
    <property type="entry name" value="Znf_CCHC"/>
</dbReference>
<feature type="compositionally biased region" description="Basic and acidic residues" evidence="2">
    <location>
        <begin position="73"/>
        <end position="96"/>
    </location>
</feature>
<feature type="compositionally biased region" description="Basic residues" evidence="2">
    <location>
        <begin position="97"/>
        <end position="106"/>
    </location>
</feature>
<dbReference type="EMBL" id="BKCJ011268775">
    <property type="protein sequence ID" value="GFD12890.1"/>
    <property type="molecule type" value="Genomic_DNA"/>
</dbReference>
<gene>
    <name evidence="4" type="ORF">Tci_884859</name>
</gene>
<evidence type="ECO:0000313" key="4">
    <source>
        <dbReference type="EMBL" id="GFD12890.1"/>
    </source>
</evidence>
<dbReference type="Gene3D" id="4.10.60.10">
    <property type="entry name" value="Zinc finger, CCHC-type"/>
    <property type="match status" value="1"/>
</dbReference>
<comment type="caution">
    <text evidence="4">The sequence shown here is derived from an EMBL/GenBank/DDBJ whole genome shotgun (WGS) entry which is preliminary data.</text>
</comment>
<feature type="region of interest" description="Disordered" evidence="2">
    <location>
        <begin position="73"/>
        <end position="121"/>
    </location>
</feature>
<protein>
    <recommendedName>
        <fullName evidence="3">CCHC-type domain-containing protein</fullName>
    </recommendedName>
</protein>
<organism evidence="4">
    <name type="scientific">Tanacetum cinerariifolium</name>
    <name type="common">Dalmatian daisy</name>
    <name type="synonym">Chrysanthemum cinerariifolium</name>
    <dbReference type="NCBI Taxonomy" id="118510"/>
    <lineage>
        <taxon>Eukaryota</taxon>
        <taxon>Viridiplantae</taxon>
        <taxon>Streptophyta</taxon>
        <taxon>Embryophyta</taxon>
        <taxon>Tracheophyta</taxon>
        <taxon>Spermatophyta</taxon>
        <taxon>Magnoliopsida</taxon>
        <taxon>eudicotyledons</taxon>
        <taxon>Gunneridae</taxon>
        <taxon>Pentapetalae</taxon>
        <taxon>asterids</taxon>
        <taxon>campanulids</taxon>
        <taxon>Asterales</taxon>
        <taxon>Asteraceae</taxon>
        <taxon>Asteroideae</taxon>
        <taxon>Anthemideae</taxon>
        <taxon>Anthemidinae</taxon>
        <taxon>Tanacetum</taxon>
    </lineage>
</organism>
<sequence length="184" mass="20812">MKGMDIDGYTNRFHELALLCPRMVEPEAVNVEQYIQGLAKSIHGDVTSSQPATINGAVRLAYQLAGQLIQDKADEATEGEKRKGESNRGGRGDNRREHNRRQNHRRGNAEAMTNAAPNNNETCQKCKNKRHAGDCWKCTKYGKLGHRTERCRTSEMSCYNCNEKGHRKWDCPMLGRNRQGGNNH</sequence>
<accession>A0A699TSW9</accession>
<keyword evidence="1" id="KW-0479">Metal-binding</keyword>
<dbReference type="GO" id="GO:0008270">
    <property type="term" value="F:zinc ion binding"/>
    <property type="evidence" value="ECO:0007669"/>
    <property type="project" value="UniProtKB-KW"/>
</dbReference>
<evidence type="ECO:0000259" key="3">
    <source>
        <dbReference type="PROSITE" id="PS50158"/>
    </source>
</evidence>
<dbReference type="SMART" id="SM00343">
    <property type="entry name" value="ZnF_C2HC"/>
    <property type="match status" value="2"/>
</dbReference>
<name>A0A699TSW9_TANCI</name>
<proteinExistence type="predicted"/>
<reference evidence="4" key="1">
    <citation type="journal article" date="2019" name="Sci. Rep.">
        <title>Draft genome of Tanacetum cinerariifolium, the natural source of mosquito coil.</title>
        <authorList>
            <person name="Yamashiro T."/>
            <person name="Shiraishi A."/>
            <person name="Satake H."/>
            <person name="Nakayama K."/>
        </authorList>
    </citation>
    <scope>NUCLEOTIDE SEQUENCE</scope>
</reference>
<dbReference type="SUPFAM" id="SSF57756">
    <property type="entry name" value="Retrovirus zinc finger-like domains"/>
    <property type="match status" value="1"/>
</dbReference>
<keyword evidence="1" id="KW-0862">Zinc</keyword>
<evidence type="ECO:0000256" key="2">
    <source>
        <dbReference type="SAM" id="MobiDB-lite"/>
    </source>
</evidence>